<dbReference type="GO" id="GO:0004930">
    <property type="term" value="F:G protein-coupled receptor activity"/>
    <property type="evidence" value="ECO:0007669"/>
    <property type="project" value="UniProtKB-KW"/>
</dbReference>
<dbReference type="PRINTS" id="PR00237">
    <property type="entry name" value="GPCRRHODOPSN"/>
</dbReference>
<evidence type="ECO:0000256" key="14">
    <source>
        <dbReference type="RuleBase" id="RU004951"/>
    </source>
</evidence>
<evidence type="ECO:0000313" key="16">
    <source>
        <dbReference type="EMBL" id="KAG2462826.1"/>
    </source>
</evidence>
<feature type="transmembrane region" description="Helical" evidence="14">
    <location>
        <begin position="76"/>
        <end position="101"/>
    </location>
</feature>
<dbReference type="Pfam" id="PF00001">
    <property type="entry name" value="7tm_1"/>
    <property type="match status" value="1"/>
</dbReference>
<keyword evidence="11 14" id="KW-0675">Receptor</keyword>
<dbReference type="CDD" id="cd15086">
    <property type="entry name" value="7tmA_tmt_opsin"/>
    <property type="match status" value="1"/>
</dbReference>
<dbReference type="PROSITE" id="PS00237">
    <property type="entry name" value="G_PROTEIN_RECEP_F1_1"/>
    <property type="match status" value="1"/>
</dbReference>
<sequence>MLVSNVSLSCTPDKSIWCLTDSNGHREAKLDHNLTPAGHLVVAICLGFIGTLGFFNNSLVLVLFCRYKILRSPINLLLMNISVSDLLVCVVGTPFSFAASTQRRWLIGKTGCIWYGFINSFLGTVSLISLAVLSYERYCTMMGSTEADETNYRKICLGILVSWSYSLFWTLPPLFGWSSYGPEGPGTTCSVNWHADNANNISYIICLFIFCLVLPFLVIVYSYGRLLYAIKQVRRINTGVARTREQRILLMVMAMVICFLMCWLPYGTVALIATFGSPGLITPEASIIPSLLAKSSTVVNPIIYIFMNKQCQGCQGRQPGLDSVRDRKRACAHLESCGGRHPGCFGGHGLRAWKPNLVGARGHRQEAPRCLGSPGPQHFRHTRKCWGEEKQGHPECFREDNRHFRHTGACRQVIAGEHLEHIRVWIKGAASLHSRLESGGGRTRQEKREC</sequence>
<dbReference type="SUPFAM" id="SSF81321">
    <property type="entry name" value="Family A G protein-coupled receptor-like"/>
    <property type="match status" value="1"/>
</dbReference>
<dbReference type="GO" id="GO:0009881">
    <property type="term" value="F:photoreceptor activity"/>
    <property type="evidence" value="ECO:0007669"/>
    <property type="project" value="UniProtKB-KW"/>
</dbReference>
<keyword evidence="3 14" id="KW-0716">Sensory transduction</keyword>
<dbReference type="FunFam" id="1.20.1070.10:FF:000197">
    <property type="entry name" value="Teleost multiple tissue opsin 2b"/>
    <property type="match status" value="1"/>
</dbReference>
<proteinExistence type="inferred from homology"/>
<keyword evidence="8 14" id="KW-0297">G-protein coupled receptor</keyword>
<keyword evidence="6 14" id="KW-1133">Transmembrane helix</keyword>
<dbReference type="InterPro" id="IPR002962">
    <property type="entry name" value="Peropsin"/>
</dbReference>
<comment type="subcellular location">
    <subcellularLocation>
        <location evidence="1 14">Membrane</location>
        <topology evidence="1 14">Multi-pass membrane protein</topology>
    </subcellularLocation>
</comment>
<keyword evidence="10" id="KW-1015">Disulfide bond</keyword>
<dbReference type="InterPro" id="IPR027430">
    <property type="entry name" value="Retinal_BS"/>
</dbReference>
<evidence type="ECO:0000256" key="2">
    <source>
        <dbReference type="ARBA" id="ARBA00022543"/>
    </source>
</evidence>
<name>A0A8X8BQQ3_POLSE</name>
<feature type="domain" description="G-protein coupled receptors family 1 profile" evidence="15">
    <location>
        <begin position="56"/>
        <end position="304"/>
    </location>
</feature>
<comment type="similarity">
    <text evidence="14">Belongs to the G-protein coupled receptor 1 family. Opsin subfamily.</text>
</comment>
<dbReference type="PROSITE" id="PS00238">
    <property type="entry name" value="OPSIN"/>
    <property type="match status" value="1"/>
</dbReference>
<evidence type="ECO:0000256" key="1">
    <source>
        <dbReference type="ARBA" id="ARBA00004141"/>
    </source>
</evidence>
<evidence type="ECO:0000256" key="7">
    <source>
        <dbReference type="ARBA" id="ARBA00022991"/>
    </source>
</evidence>
<dbReference type="InterPro" id="IPR000276">
    <property type="entry name" value="GPCR_Rhodpsn"/>
</dbReference>
<keyword evidence="7 14" id="KW-0157">Chromophore</keyword>
<dbReference type="GO" id="GO:0007602">
    <property type="term" value="P:phototransduction"/>
    <property type="evidence" value="ECO:0007669"/>
    <property type="project" value="UniProtKB-KW"/>
</dbReference>
<feature type="transmembrane region" description="Helical" evidence="14">
    <location>
        <begin position="201"/>
        <end position="228"/>
    </location>
</feature>
<keyword evidence="12" id="KW-0325">Glycoprotein</keyword>
<evidence type="ECO:0000259" key="15">
    <source>
        <dbReference type="PROSITE" id="PS50262"/>
    </source>
</evidence>
<keyword evidence="17" id="KW-1185">Reference proteome</keyword>
<evidence type="ECO:0000256" key="6">
    <source>
        <dbReference type="ARBA" id="ARBA00022989"/>
    </source>
</evidence>
<dbReference type="GO" id="GO:0016020">
    <property type="term" value="C:membrane"/>
    <property type="evidence" value="ECO:0007669"/>
    <property type="project" value="UniProtKB-SubCell"/>
</dbReference>
<evidence type="ECO:0000256" key="11">
    <source>
        <dbReference type="ARBA" id="ARBA00023170"/>
    </source>
</evidence>
<evidence type="ECO:0000313" key="17">
    <source>
        <dbReference type="Proteomes" id="UP000886611"/>
    </source>
</evidence>
<dbReference type="GO" id="GO:0007601">
    <property type="term" value="P:visual perception"/>
    <property type="evidence" value="ECO:0007669"/>
    <property type="project" value="InterPro"/>
</dbReference>
<feature type="transmembrane region" description="Helical" evidence="14">
    <location>
        <begin position="40"/>
        <end position="64"/>
    </location>
</feature>
<dbReference type="Proteomes" id="UP000886611">
    <property type="component" value="Unassembled WGS sequence"/>
</dbReference>
<dbReference type="PRINTS" id="PR01244">
    <property type="entry name" value="PEROPSIN"/>
</dbReference>
<evidence type="ECO:0000256" key="10">
    <source>
        <dbReference type="ARBA" id="ARBA00023157"/>
    </source>
</evidence>
<dbReference type="InterPro" id="IPR017452">
    <property type="entry name" value="GPCR_Rhodpsn_7TM"/>
</dbReference>
<keyword evidence="9 14" id="KW-0472">Membrane</keyword>
<dbReference type="InterPro" id="IPR050125">
    <property type="entry name" value="GPCR_opsins"/>
</dbReference>
<accession>A0A8X8BQQ3</accession>
<keyword evidence="13 14" id="KW-0807">Transducer</keyword>
<evidence type="ECO:0000256" key="12">
    <source>
        <dbReference type="ARBA" id="ARBA00023180"/>
    </source>
</evidence>
<feature type="transmembrane region" description="Helical" evidence="14">
    <location>
        <begin position="113"/>
        <end position="135"/>
    </location>
</feature>
<dbReference type="PANTHER" id="PTHR24240">
    <property type="entry name" value="OPSIN"/>
    <property type="match status" value="1"/>
</dbReference>
<dbReference type="PROSITE" id="PS50262">
    <property type="entry name" value="G_PROTEIN_RECEP_F1_2"/>
    <property type="match status" value="1"/>
</dbReference>
<dbReference type="InterPro" id="IPR001760">
    <property type="entry name" value="Opsin"/>
</dbReference>
<evidence type="ECO:0000256" key="4">
    <source>
        <dbReference type="ARBA" id="ARBA00022692"/>
    </source>
</evidence>
<feature type="transmembrane region" description="Helical" evidence="14">
    <location>
        <begin position="287"/>
        <end position="307"/>
    </location>
</feature>
<protein>
    <submittedName>
        <fullName evidence="16">OPSP protein</fullName>
    </submittedName>
</protein>
<feature type="non-terminal residue" evidence="16">
    <location>
        <position position="450"/>
    </location>
</feature>
<organism evidence="16 17">
    <name type="scientific">Polypterus senegalus</name>
    <name type="common">Senegal bichir</name>
    <dbReference type="NCBI Taxonomy" id="55291"/>
    <lineage>
        <taxon>Eukaryota</taxon>
        <taxon>Metazoa</taxon>
        <taxon>Chordata</taxon>
        <taxon>Craniata</taxon>
        <taxon>Vertebrata</taxon>
        <taxon>Euteleostomi</taxon>
        <taxon>Actinopterygii</taxon>
        <taxon>Polypteriformes</taxon>
        <taxon>Polypteridae</taxon>
        <taxon>Polypterus</taxon>
    </lineage>
</organism>
<evidence type="ECO:0000256" key="8">
    <source>
        <dbReference type="ARBA" id="ARBA00023040"/>
    </source>
</evidence>
<feature type="transmembrane region" description="Helical" evidence="14">
    <location>
        <begin position="155"/>
        <end position="175"/>
    </location>
</feature>
<dbReference type="PRINTS" id="PR00238">
    <property type="entry name" value="OPSIN"/>
</dbReference>
<dbReference type="Gene3D" id="1.20.1070.10">
    <property type="entry name" value="Rhodopsin 7-helix transmembrane proteins"/>
    <property type="match status" value="1"/>
</dbReference>
<comment type="caution">
    <text evidence="16">The sequence shown here is derived from an EMBL/GenBank/DDBJ whole genome shotgun (WGS) entry which is preliminary data.</text>
</comment>
<gene>
    <name evidence="16" type="primary">Opsp_0</name>
    <name evidence="16" type="ORF">GTO96_0000932</name>
</gene>
<evidence type="ECO:0000256" key="3">
    <source>
        <dbReference type="ARBA" id="ARBA00022606"/>
    </source>
</evidence>
<keyword evidence="4 14" id="KW-0812">Transmembrane</keyword>
<feature type="transmembrane region" description="Helical" evidence="14">
    <location>
        <begin position="248"/>
        <end position="275"/>
    </location>
</feature>
<evidence type="ECO:0000256" key="5">
    <source>
        <dbReference type="ARBA" id="ARBA00022925"/>
    </source>
</evidence>
<reference evidence="16 17" key="1">
    <citation type="journal article" date="2021" name="Cell">
        <title>Tracing the genetic footprints of vertebrate landing in non-teleost ray-finned fishes.</title>
        <authorList>
            <person name="Bi X."/>
            <person name="Wang K."/>
            <person name="Yang L."/>
            <person name="Pan H."/>
            <person name="Jiang H."/>
            <person name="Wei Q."/>
            <person name="Fang M."/>
            <person name="Yu H."/>
            <person name="Zhu C."/>
            <person name="Cai Y."/>
            <person name="He Y."/>
            <person name="Gan X."/>
            <person name="Zeng H."/>
            <person name="Yu D."/>
            <person name="Zhu Y."/>
            <person name="Jiang H."/>
            <person name="Qiu Q."/>
            <person name="Yang H."/>
            <person name="Zhang Y.E."/>
            <person name="Wang W."/>
            <person name="Zhu M."/>
            <person name="He S."/>
            <person name="Zhang G."/>
        </authorList>
    </citation>
    <scope>NUCLEOTIDE SEQUENCE [LARGE SCALE GENOMIC DNA]</scope>
    <source>
        <strain evidence="16">Bchr_013</strain>
    </source>
</reference>
<keyword evidence="2 14" id="KW-0600">Photoreceptor protein</keyword>
<dbReference type="AlphaFoldDB" id="A0A8X8BQQ3"/>
<evidence type="ECO:0000256" key="9">
    <source>
        <dbReference type="ARBA" id="ARBA00023136"/>
    </source>
</evidence>
<evidence type="ECO:0000256" key="13">
    <source>
        <dbReference type="ARBA" id="ARBA00023224"/>
    </source>
</evidence>
<feature type="non-terminal residue" evidence="16">
    <location>
        <position position="1"/>
    </location>
</feature>
<dbReference type="EMBL" id="JAATIS010004040">
    <property type="protein sequence ID" value="KAG2462826.1"/>
    <property type="molecule type" value="Genomic_DNA"/>
</dbReference>
<keyword evidence="5 14" id="KW-0681">Retinal protein</keyword>